<dbReference type="Proteomes" id="UP000007306">
    <property type="component" value="Unassembled WGS sequence"/>
</dbReference>
<accession>I1QRW1</accession>
<sequence length="74" mass="8692">IDVTIKYMHTTMHEKYKTLPKNTSDEWKIYKILKSNEFWNPVWPPETALTSNGPSAFMPTPIWVILDFMKSISC</sequence>
<organism evidence="1 2">
    <name type="scientific">Oryza glaberrima</name>
    <name type="common">African rice</name>
    <dbReference type="NCBI Taxonomy" id="4538"/>
    <lineage>
        <taxon>Eukaryota</taxon>
        <taxon>Viridiplantae</taxon>
        <taxon>Streptophyta</taxon>
        <taxon>Embryophyta</taxon>
        <taxon>Tracheophyta</taxon>
        <taxon>Spermatophyta</taxon>
        <taxon>Magnoliopsida</taxon>
        <taxon>Liliopsida</taxon>
        <taxon>Poales</taxon>
        <taxon>Poaceae</taxon>
        <taxon>BOP clade</taxon>
        <taxon>Oryzoideae</taxon>
        <taxon>Oryzeae</taxon>
        <taxon>Oryzinae</taxon>
        <taxon>Oryza</taxon>
    </lineage>
</organism>
<protein>
    <submittedName>
        <fullName evidence="1">Uncharacterized protein</fullName>
    </submittedName>
</protein>
<name>I1QRW1_ORYGL</name>
<dbReference type="EnsemblPlants" id="ORGLA09G0179000.1">
    <property type="protein sequence ID" value="ORGLA09G0179000.1"/>
    <property type="gene ID" value="ORGLA09G0179000"/>
</dbReference>
<dbReference type="AlphaFoldDB" id="I1QRW1"/>
<dbReference type="HOGENOM" id="CLU_2695169_0_0_1"/>
<keyword evidence="2" id="KW-1185">Reference proteome</keyword>
<evidence type="ECO:0000313" key="2">
    <source>
        <dbReference type="Proteomes" id="UP000007306"/>
    </source>
</evidence>
<dbReference type="Gramene" id="ORGLA09G0179000.1">
    <property type="protein sequence ID" value="ORGLA09G0179000.1"/>
    <property type="gene ID" value="ORGLA09G0179000"/>
</dbReference>
<proteinExistence type="predicted"/>
<reference evidence="2" key="2">
    <citation type="submission" date="2018-04" db="EMBL/GenBank/DDBJ databases">
        <title>OglaRS2 (Oryza glaberrima Reference Sequence Version 2).</title>
        <authorList>
            <person name="Zhang J."/>
            <person name="Kudrna D."/>
            <person name="Lee S."/>
            <person name="Talag J."/>
            <person name="Rajasekar S."/>
            <person name="Wing R.A."/>
        </authorList>
    </citation>
    <scope>NUCLEOTIDE SEQUENCE [LARGE SCALE GENOMIC DNA]</scope>
    <source>
        <strain evidence="2">cv. IRGC 96717</strain>
    </source>
</reference>
<evidence type="ECO:0000313" key="1">
    <source>
        <dbReference type="EnsemblPlants" id="ORGLA09G0179000.1"/>
    </source>
</evidence>
<reference evidence="1" key="1">
    <citation type="submission" date="2015-06" db="UniProtKB">
        <authorList>
            <consortium name="EnsemblPlants"/>
        </authorList>
    </citation>
    <scope>IDENTIFICATION</scope>
</reference>